<feature type="compositionally biased region" description="Basic and acidic residues" evidence="1">
    <location>
        <begin position="141"/>
        <end position="151"/>
    </location>
</feature>
<keyword evidence="3" id="KW-1185">Reference proteome</keyword>
<dbReference type="AlphaFoldDB" id="A0A4P9WEE6"/>
<evidence type="ECO:0000313" key="3">
    <source>
        <dbReference type="Proteomes" id="UP000269721"/>
    </source>
</evidence>
<reference evidence="3" key="1">
    <citation type="journal article" date="2018" name="Nat. Microbiol.">
        <title>Leveraging single-cell genomics to expand the fungal tree of life.</title>
        <authorList>
            <person name="Ahrendt S.R."/>
            <person name="Quandt C.A."/>
            <person name="Ciobanu D."/>
            <person name="Clum A."/>
            <person name="Salamov A."/>
            <person name="Andreopoulos B."/>
            <person name="Cheng J.F."/>
            <person name="Woyke T."/>
            <person name="Pelin A."/>
            <person name="Henrissat B."/>
            <person name="Reynolds N.K."/>
            <person name="Benny G.L."/>
            <person name="Smith M.E."/>
            <person name="James T.Y."/>
            <person name="Grigoriev I.V."/>
        </authorList>
    </citation>
    <scope>NUCLEOTIDE SEQUENCE [LARGE SCALE GENOMIC DNA]</scope>
</reference>
<sequence>MCVSSSLTSSSRGTQPGMWKELTDWWLTYVQDNMDDATRAILNTVKVEPKHLINKWLATEKDAKAFIWNSGAQKSSTRGPDEPKFSLPYLSRNSRGKGKKNISRGGAREVTVGEEILRAGKLSKDNQEDHENQTPMGDDEGGNKDGVFDEEMENNKDDDALLHRITPGPSKPSPNLLQPISDAMDITIGEDRYSSKNTQAEAADKCYPRSKQFKTGKYEHLVVGARISKVQTGSKRAHWADIAATAASANSPVKIMELKLQHMLQVEKMRMERNRQMAKAKLRAEVQAAWDCLNLMIPPGSQIRNAINILLSLESGLESGTCCSAPRKGLELLKQRKLRQFLINNDHASEREYLWRASDRESSVKCWKWPSGSTTGSFIRNYHKKHLHFFAKVKMDSPEPLNSNGSPPN</sequence>
<gene>
    <name evidence="2" type="ORF">BDK51DRAFT_30751</name>
</gene>
<dbReference type="EMBL" id="KZ995296">
    <property type="protein sequence ID" value="RKO90964.1"/>
    <property type="molecule type" value="Genomic_DNA"/>
</dbReference>
<evidence type="ECO:0000313" key="2">
    <source>
        <dbReference type="EMBL" id="RKO90964.1"/>
    </source>
</evidence>
<organism evidence="2 3">
    <name type="scientific">Blyttiomyces helicus</name>
    <dbReference type="NCBI Taxonomy" id="388810"/>
    <lineage>
        <taxon>Eukaryota</taxon>
        <taxon>Fungi</taxon>
        <taxon>Fungi incertae sedis</taxon>
        <taxon>Chytridiomycota</taxon>
        <taxon>Chytridiomycota incertae sedis</taxon>
        <taxon>Chytridiomycetes</taxon>
        <taxon>Chytridiomycetes incertae sedis</taxon>
        <taxon>Blyttiomyces</taxon>
    </lineage>
</organism>
<protein>
    <submittedName>
        <fullName evidence="2">Uncharacterized protein</fullName>
    </submittedName>
</protein>
<feature type="region of interest" description="Disordered" evidence="1">
    <location>
        <begin position="71"/>
        <end position="151"/>
    </location>
</feature>
<dbReference type="Proteomes" id="UP000269721">
    <property type="component" value="Unassembled WGS sequence"/>
</dbReference>
<accession>A0A4P9WEE6</accession>
<feature type="compositionally biased region" description="Basic and acidic residues" evidence="1">
    <location>
        <begin position="115"/>
        <end position="132"/>
    </location>
</feature>
<name>A0A4P9WEE6_9FUNG</name>
<evidence type="ECO:0000256" key="1">
    <source>
        <dbReference type="SAM" id="MobiDB-lite"/>
    </source>
</evidence>
<proteinExistence type="predicted"/>